<comment type="caution">
    <text evidence="6">The sequence shown here is derived from an EMBL/GenBank/DDBJ whole genome shotgun (WGS) entry which is preliminary data.</text>
</comment>
<proteinExistence type="predicted"/>
<dbReference type="InterPro" id="IPR014001">
    <property type="entry name" value="Helicase_ATP-bd"/>
</dbReference>
<evidence type="ECO:0000313" key="6">
    <source>
        <dbReference type="EMBL" id="MCO6409059.1"/>
    </source>
</evidence>
<dbReference type="GO" id="GO:0004386">
    <property type="term" value="F:helicase activity"/>
    <property type="evidence" value="ECO:0007669"/>
    <property type="project" value="UniProtKB-KW"/>
</dbReference>
<evidence type="ECO:0000256" key="2">
    <source>
        <dbReference type="ARBA" id="ARBA00022840"/>
    </source>
</evidence>
<accession>A0ABT1CS91</accession>
<dbReference type="PROSITE" id="PS51194">
    <property type="entry name" value="HELICASE_CTER"/>
    <property type="match status" value="1"/>
</dbReference>
<keyword evidence="2" id="KW-0067">ATP-binding</keyword>
<dbReference type="SMART" id="SM00487">
    <property type="entry name" value="DEXDc"/>
    <property type="match status" value="1"/>
</dbReference>
<dbReference type="EMBL" id="JAAAML010000002">
    <property type="protein sequence ID" value="MCO6409059.1"/>
    <property type="molecule type" value="Genomic_DNA"/>
</dbReference>
<keyword evidence="6" id="KW-0378">Hydrolase</keyword>
<dbReference type="Pfam" id="PF09369">
    <property type="entry name" value="MZB"/>
    <property type="match status" value="1"/>
</dbReference>
<feature type="domain" description="Helicase ATP-binding" evidence="4">
    <location>
        <begin position="109"/>
        <end position="314"/>
    </location>
</feature>
<evidence type="ECO:0000259" key="4">
    <source>
        <dbReference type="PROSITE" id="PS51192"/>
    </source>
</evidence>
<keyword evidence="7" id="KW-1185">Reference proteome</keyword>
<keyword evidence="1" id="KW-0547">Nucleotide-binding</keyword>
<dbReference type="Pfam" id="PF00271">
    <property type="entry name" value="Helicase_C"/>
    <property type="match status" value="1"/>
</dbReference>
<evidence type="ECO:0000313" key="7">
    <source>
        <dbReference type="Proteomes" id="UP001320715"/>
    </source>
</evidence>
<evidence type="ECO:0000256" key="3">
    <source>
        <dbReference type="SAM" id="MobiDB-lite"/>
    </source>
</evidence>
<dbReference type="RefSeq" id="WP_252916052.1">
    <property type="nucleotide sequence ID" value="NZ_JAAAML010000002.1"/>
</dbReference>
<feature type="region of interest" description="Disordered" evidence="3">
    <location>
        <begin position="1301"/>
        <end position="1321"/>
    </location>
</feature>
<dbReference type="SMART" id="SM00490">
    <property type="entry name" value="HELICc"/>
    <property type="match status" value="1"/>
</dbReference>
<dbReference type="Pfam" id="PF00270">
    <property type="entry name" value="DEAD"/>
    <property type="match status" value="1"/>
</dbReference>
<dbReference type="PANTHER" id="PTHR47957">
    <property type="entry name" value="ATP-DEPENDENT HELICASE HRQ1"/>
    <property type="match status" value="1"/>
</dbReference>
<protein>
    <submittedName>
        <fullName evidence="6">DEAD/DEAH box helicase</fullName>
    </submittedName>
</protein>
<organism evidence="6 7">
    <name type="scientific">Hoeflea alexandrii</name>
    <dbReference type="NCBI Taxonomy" id="288436"/>
    <lineage>
        <taxon>Bacteria</taxon>
        <taxon>Pseudomonadati</taxon>
        <taxon>Pseudomonadota</taxon>
        <taxon>Alphaproteobacteria</taxon>
        <taxon>Hyphomicrobiales</taxon>
        <taxon>Rhizobiaceae</taxon>
        <taxon>Hoeflea</taxon>
    </lineage>
</organism>
<dbReference type="InterPro" id="IPR001650">
    <property type="entry name" value="Helicase_C-like"/>
</dbReference>
<reference evidence="6 7" key="1">
    <citation type="submission" date="2020-01" db="EMBL/GenBank/DDBJ databases">
        <title>Genomes of bacteria type strains.</title>
        <authorList>
            <person name="Chen J."/>
            <person name="Zhu S."/>
            <person name="Yang J."/>
        </authorList>
    </citation>
    <scope>NUCLEOTIDE SEQUENCE [LARGE SCALE GENOMIC DNA]</scope>
    <source>
        <strain evidence="6 7">DSM 16655</strain>
    </source>
</reference>
<dbReference type="Gene3D" id="3.40.50.300">
    <property type="entry name" value="P-loop containing nucleotide triphosphate hydrolases"/>
    <property type="match status" value="2"/>
</dbReference>
<dbReference type="SUPFAM" id="SSF52540">
    <property type="entry name" value="P-loop containing nucleoside triphosphate hydrolases"/>
    <property type="match status" value="2"/>
</dbReference>
<dbReference type="InterPro" id="IPR027417">
    <property type="entry name" value="P-loop_NTPase"/>
</dbReference>
<name>A0ABT1CS91_9HYPH</name>
<dbReference type="PROSITE" id="PS51192">
    <property type="entry name" value="HELICASE_ATP_BIND_1"/>
    <property type="match status" value="1"/>
</dbReference>
<keyword evidence="6" id="KW-0347">Helicase</keyword>
<feature type="domain" description="Helicase C-terminal" evidence="5">
    <location>
        <begin position="955"/>
        <end position="1147"/>
    </location>
</feature>
<dbReference type="Proteomes" id="UP001320715">
    <property type="component" value="Unassembled WGS sequence"/>
</dbReference>
<dbReference type="InterPro" id="IPR018973">
    <property type="entry name" value="MZB"/>
</dbReference>
<evidence type="ECO:0000256" key="1">
    <source>
        <dbReference type="ARBA" id="ARBA00022741"/>
    </source>
</evidence>
<sequence length="2032" mass="224041">MSPFDVLENLKFRTADAIIAQSGITHEGLRRHLREMLAGSAPRAGALLQQPVIEGAHPFVTAEANLDALARSILHPAFVTAIDELPEGHDYRFPRNRKPFKHQLEAWQLLSSADSKSVVVTSGTGSGKTECFLFPILSDLAAQSQDSLEPIEGVQAIMLYPLNALIESQQERLSAWTRPFRGTIRYGLYNGDMERTSSASDRRARPEQVIDRETLRASPPPILVTNITMLEYMLVRAEDQPILNASRGKLKWIVLDEAHSLVGAAAAEVALLLRRTMLAFGVKPDEVRFVATSATIGSGKGTLQQLQKFLADVAGVSEDRVHVVEGRRQMPTRPTPAPLPVDLDLPATPSDRLYEILGGHTPSWDLVNRMFDQGVPLADFSAAAQTLKINPSGLVDAMSRASRTLQDGTEERLAPMRLHAFERALPGLWSCVNPACSHQVAEWPFGALLPDRADQCPHCAAPVLEVVSCTECGEVYLDGEETNGRISAPLRNPPRDEFAFDLVHDTDLRDDDDEEEVENPEQADDEALTLTLEHLFAANPTTCARPFWLDPHPDGWRVADGATADTLSLRSERKDGAYACPHCTPIKGAKEILRPVRFGAPFLLGNAAPILLEAVLPSQQRGEKLPSLGRRLLSFTDSRQGTARMAAKLQTESERSFVRSFIYHQVQASMGATGDLDKIEASRAAIKGLEVAVAASPSPQLDDLLRNERKNLDKLTLGSQDGIVWSELVTRLASRYEVQEWIFPLWQPRGDGVVFTDEFKLAEFLVLREFDRRPKRATSLESFGLAKLINPAIAGLTDATLPRPFKARGKTLGDWKAYLDTVLTHFVRNNRFTTIDKSLLHWISHKAVRRSLIGPDRNTDGDTTLRAWPNGHFRASPRSRPVALLLAGLKLHLGNNADREELDECLYEAWKQVQSSFSDDPERRIFDFAKTRVAPVVDAFWCPVTRRVLDCAPFGLTPYGLTETSDERRQGKPLTMPRHPKPLLGHVDFSQAKAETQLWLEGEEVAALRNKGAWTNISDRLALFSDYARSAEHSAQQESRRLRQYEQQFKAGQINILNCSTTMEMGVDIGSVSSVMMTNVPPSIANYRQRVGRAGRRGQSLALAFTFCKDRPLDRDAFANPSAFLQRAMAAPKVTLSSRPIVQRHINAYLLGQFMRERSGDPLKMQIGAFVGCPEDPKMPRLPKSERPISAFIEWLIRPSTMLAHQEAISSLTSRSVLSGDNHLIETTAESAEAIEKRFLQEWSGLVTLTRDEDLRDAAKSRMAIELRRLCGEFLLSGLADRGFLPGHGFPTDVVTFLPGREFKLPPASPQDGSRQSRALGPQRSLDIAIRDYAPGSEIVLDGLVHRSAGVTLNWKRPATEENLADVQSLKQHWQCRDCGESDVSHTPEQCPACGSSPLKVVNFLRPAGFSVDPREKAHSETDTLKFVAAEDPSVSVREAPWQCLPVPELGRYRSSREGLVFYHNNGGQGRDGFDICLQCGRAELHDDQSAQSPLKDHKPLRYRKDIDICPGNDKPFSIQHLALGMEITTDVFELQLPRQIKRAAAHALVIALREGLAQELGIDADEMGFAVTQGRNNLGGPAVSLLIFDRASGGAGFSVSMSDLMRPVLERADRILDCQTPGCQRGCAACVLTIDAPEGHDDLDRGAALTYLREHLTLPSDLSLEDRFETSANLSIDPIDEIDKALKSRPDAALTLFLGSEQIAEHIEEWPLAKYQLRTWSKAGHPIRLVAQADWIAGLTSAEKLSLRDFALRYDVALLKGNAPKFFNGSKAFAAIGSASHLAHVWATRDIQSVVAGPDWGQPHKFPLAHAEVSIEFAAIPIPHDTLLPKAGTGYQAITNQLDGPLDGFGTCAARLIEKLLGDCGIKLAGRAVKATYSDPFVASPLVARLMIDTVAILADTSQGNPAVLVVETRPPRTATSRSPWQMIHDWPDADDQKATVEALGKLRGLHTQLRHGDVPHGRYLQLDIDGQDRVTIVLDQGFGAWSYNRQILAKHDFEAMPADQAMAISRTNMMLSSRGGGGTYIVVSQG</sequence>
<dbReference type="InterPro" id="IPR011545">
    <property type="entry name" value="DEAD/DEAH_box_helicase_dom"/>
</dbReference>
<dbReference type="PANTHER" id="PTHR47957:SF3">
    <property type="entry name" value="ATP-DEPENDENT HELICASE HRQ1"/>
    <property type="match status" value="1"/>
</dbReference>
<gene>
    <name evidence="6" type="ORF">GTW23_12810</name>
</gene>
<evidence type="ECO:0000259" key="5">
    <source>
        <dbReference type="PROSITE" id="PS51194"/>
    </source>
</evidence>